<sequence length="46" mass="5075">MPTFDSEADANEAAYLWSQALGFSVEAKKRRTIPDDNNATGRTSKL</sequence>
<dbReference type="Proteomes" id="UP001432360">
    <property type="component" value="Chromosome"/>
</dbReference>
<organism evidence="1 2">
    <name type="scientific">Sinorhizobium chiapasense</name>
    <dbReference type="NCBI Taxonomy" id="501572"/>
    <lineage>
        <taxon>Bacteria</taxon>
        <taxon>Pseudomonadati</taxon>
        <taxon>Pseudomonadota</taxon>
        <taxon>Alphaproteobacteria</taxon>
        <taxon>Hyphomicrobiales</taxon>
        <taxon>Rhizobiaceae</taxon>
        <taxon>Sinorhizobium/Ensifer group</taxon>
        <taxon>Sinorhizobium</taxon>
    </lineage>
</organism>
<dbReference type="EMBL" id="CP133148">
    <property type="protein sequence ID" value="WVT03657.1"/>
    <property type="molecule type" value="Genomic_DNA"/>
</dbReference>
<proteinExistence type="predicted"/>
<gene>
    <name evidence="1" type="ORF">RB548_19635</name>
</gene>
<protein>
    <submittedName>
        <fullName evidence="1">Uncharacterized protein</fullName>
    </submittedName>
</protein>
<accession>A0ABZ2BC41</accession>
<name>A0ABZ2BC41_9HYPH</name>
<evidence type="ECO:0000313" key="1">
    <source>
        <dbReference type="EMBL" id="WVT03657.1"/>
    </source>
</evidence>
<reference evidence="1" key="1">
    <citation type="submission" date="2023-08" db="EMBL/GenBank/DDBJ databases">
        <title>Complete genome sequence of Sinorhizobium chiapanecum ITTG S70 isolated from Acaciella angustissima nodules in Chiapas-Mexico.</title>
        <authorList>
            <person name="Rincon-Rosales R."/>
            <person name="Rogel M.A."/>
            <person name="Rincon-Medina C.I."/>
            <person name="Guerrero G."/>
            <person name="Manzano-Gomez L.A."/>
            <person name="Lopez-Lopez A."/>
            <person name="Rincon Molina F.A."/>
            <person name="Martinez-Romero E."/>
        </authorList>
    </citation>
    <scope>NUCLEOTIDE SEQUENCE</scope>
    <source>
        <strain evidence="1">ITTG S70</strain>
    </source>
</reference>
<dbReference type="RefSeq" id="WP_331372867.1">
    <property type="nucleotide sequence ID" value="NZ_CP133148.1"/>
</dbReference>
<evidence type="ECO:0000313" key="2">
    <source>
        <dbReference type="Proteomes" id="UP001432360"/>
    </source>
</evidence>
<keyword evidence="2" id="KW-1185">Reference proteome</keyword>